<dbReference type="PANTHER" id="PTHR10871:SF1">
    <property type="entry name" value="SMALL RIBOSOMAL SUBUNIT PROTEIN US13M"/>
    <property type="match status" value="1"/>
</dbReference>
<dbReference type="PIRSF" id="PIRSF002134">
    <property type="entry name" value="Ribosomal_S13"/>
    <property type="match status" value="1"/>
</dbReference>
<name>A0A2T9Z6F5_9FUNG</name>
<gene>
    <name evidence="5" type="ORF">BB560_005387</name>
</gene>
<dbReference type="AlphaFoldDB" id="A0A2T9Z6F5"/>
<dbReference type="GO" id="GO:0015935">
    <property type="term" value="C:small ribosomal subunit"/>
    <property type="evidence" value="ECO:0007669"/>
    <property type="project" value="TreeGrafter"/>
</dbReference>
<evidence type="ECO:0000256" key="1">
    <source>
        <dbReference type="ARBA" id="ARBA00008080"/>
    </source>
</evidence>
<dbReference type="GO" id="GO:0006412">
    <property type="term" value="P:translation"/>
    <property type="evidence" value="ECO:0007669"/>
    <property type="project" value="InterPro"/>
</dbReference>
<dbReference type="OrthoDB" id="525520at2759"/>
<keyword evidence="3 4" id="KW-0687">Ribonucleoprotein</keyword>
<keyword evidence="6" id="KW-1185">Reference proteome</keyword>
<dbReference type="PROSITE" id="PS50159">
    <property type="entry name" value="RIBOSOMAL_S13_2"/>
    <property type="match status" value="1"/>
</dbReference>
<dbReference type="Pfam" id="PF00416">
    <property type="entry name" value="Ribosomal_S13"/>
    <property type="match status" value="1"/>
</dbReference>
<comment type="similarity">
    <text evidence="1 4">Belongs to the universal ribosomal protein uS13 family.</text>
</comment>
<dbReference type="InterPro" id="IPR010979">
    <property type="entry name" value="Ribosomal_uS13-like_H2TH"/>
</dbReference>
<dbReference type="GO" id="GO:0003723">
    <property type="term" value="F:RNA binding"/>
    <property type="evidence" value="ECO:0007669"/>
    <property type="project" value="InterPro"/>
</dbReference>
<evidence type="ECO:0000256" key="4">
    <source>
        <dbReference type="RuleBase" id="RU003830"/>
    </source>
</evidence>
<dbReference type="GO" id="GO:0003735">
    <property type="term" value="F:structural constituent of ribosome"/>
    <property type="evidence" value="ECO:0007669"/>
    <property type="project" value="InterPro"/>
</dbReference>
<evidence type="ECO:0008006" key="7">
    <source>
        <dbReference type="Google" id="ProtNLM"/>
    </source>
</evidence>
<proteinExistence type="inferred from homology"/>
<dbReference type="STRING" id="133381.A0A2T9Z6F5"/>
<dbReference type="InterPro" id="IPR027437">
    <property type="entry name" value="Rbsml_uS13_C"/>
</dbReference>
<comment type="caution">
    <text evidence="5">The sequence shown here is derived from an EMBL/GenBank/DDBJ whole genome shotgun (WGS) entry which is preliminary data.</text>
</comment>
<dbReference type="PANTHER" id="PTHR10871">
    <property type="entry name" value="30S RIBOSOMAL PROTEIN S13/40S RIBOSOMAL PROTEIN S18"/>
    <property type="match status" value="1"/>
</dbReference>
<accession>A0A2T9Z6F5</accession>
<dbReference type="Gene3D" id="4.10.910.10">
    <property type="entry name" value="30s ribosomal protein s13, domain 2"/>
    <property type="match status" value="1"/>
</dbReference>
<reference evidence="5 6" key="1">
    <citation type="journal article" date="2018" name="MBio">
        <title>Comparative Genomics Reveals the Core Gene Toolbox for the Fungus-Insect Symbiosis.</title>
        <authorList>
            <person name="Wang Y."/>
            <person name="Stata M."/>
            <person name="Wang W."/>
            <person name="Stajich J.E."/>
            <person name="White M.M."/>
            <person name="Moncalvo J.M."/>
        </authorList>
    </citation>
    <scope>NUCLEOTIDE SEQUENCE [LARGE SCALE GENOMIC DNA]</scope>
    <source>
        <strain evidence="5 6">SC-DP-2</strain>
    </source>
</reference>
<dbReference type="EMBL" id="MBFS01002170">
    <property type="protein sequence ID" value="PVV00186.1"/>
    <property type="molecule type" value="Genomic_DNA"/>
</dbReference>
<sequence length="122" mass="13677">MLHLLGVNLPDQKLVSIALTHFYGIGKFTSEKICSQLSIHKQCRLHELTEGQLNQLSGILSSMTLGKDLERQTINNIERLVRIGCYVGFRHANSMPVHGQRTRNNSKTAKKLNGRLIRKAAA</sequence>
<dbReference type="Proteomes" id="UP000245609">
    <property type="component" value="Unassembled WGS sequence"/>
</dbReference>
<evidence type="ECO:0000313" key="6">
    <source>
        <dbReference type="Proteomes" id="UP000245609"/>
    </source>
</evidence>
<dbReference type="HAMAP" id="MF_01315">
    <property type="entry name" value="Ribosomal_uS13"/>
    <property type="match status" value="1"/>
</dbReference>
<organism evidence="5 6">
    <name type="scientific">Smittium megazygosporum</name>
    <dbReference type="NCBI Taxonomy" id="133381"/>
    <lineage>
        <taxon>Eukaryota</taxon>
        <taxon>Fungi</taxon>
        <taxon>Fungi incertae sedis</taxon>
        <taxon>Zoopagomycota</taxon>
        <taxon>Kickxellomycotina</taxon>
        <taxon>Harpellomycetes</taxon>
        <taxon>Harpellales</taxon>
        <taxon>Legeriomycetaceae</taxon>
        <taxon>Smittium</taxon>
    </lineage>
</organism>
<keyword evidence="2 4" id="KW-0689">Ribosomal protein</keyword>
<protein>
    <recommendedName>
        <fullName evidence="7">30S ribosomal protein S13</fullName>
    </recommendedName>
</protein>
<dbReference type="GO" id="GO:0005739">
    <property type="term" value="C:mitochondrion"/>
    <property type="evidence" value="ECO:0007669"/>
    <property type="project" value="TreeGrafter"/>
</dbReference>
<evidence type="ECO:0000256" key="2">
    <source>
        <dbReference type="ARBA" id="ARBA00022980"/>
    </source>
</evidence>
<dbReference type="InterPro" id="IPR001892">
    <property type="entry name" value="Ribosomal_uS13"/>
</dbReference>
<dbReference type="Gene3D" id="1.10.8.50">
    <property type="match status" value="1"/>
</dbReference>
<dbReference type="SUPFAM" id="SSF46946">
    <property type="entry name" value="S13-like H2TH domain"/>
    <property type="match status" value="1"/>
</dbReference>
<evidence type="ECO:0000256" key="3">
    <source>
        <dbReference type="ARBA" id="ARBA00023274"/>
    </source>
</evidence>
<evidence type="ECO:0000313" key="5">
    <source>
        <dbReference type="EMBL" id="PVV00186.1"/>
    </source>
</evidence>
<dbReference type="FunFam" id="1.10.8.50:FF:000001">
    <property type="entry name" value="30S ribosomal protein S13"/>
    <property type="match status" value="1"/>
</dbReference>